<name>A0A8J8NGB6_HALGN</name>
<evidence type="ECO:0000313" key="13">
    <source>
        <dbReference type="Proteomes" id="UP000785679"/>
    </source>
</evidence>
<dbReference type="SUPFAM" id="SSF48034">
    <property type="entry name" value="Guanido kinase N-terminal domain"/>
    <property type="match status" value="2"/>
</dbReference>
<dbReference type="Gene3D" id="3.30.590.10">
    <property type="entry name" value="Glutamine synthetase/guanido kinase, catalytic domain"/>
    <property type="match status" value="2"/>
</dbReference>
<evidence type="ECO:0000256" key="9">
    <source>
        <dbReference type="SAM" id="MobiDB-lite"/>
    </source>
</evidence>
<dbReference type="CDD" id="cd07931">
    <property type="entry name" value="eukaryotic_phosphagen_kinases"/>
    <property type="match status" value="2"/>
</dbReference>
<feature type="binding site" evidence="7">
    <location>
        <begin position="679"/>
        <end position="683"/>
    </location>
    <ligand>
        <name>ATP</name>
        <dbReference type="ChEBI" id="CHEBI:30616"/>
    </ligand>
</feature>
<dbReference type="GO" id="GO:0005524">
    <property type="term" value="F:ATP binding"/>
    <property type="evidence" value="ECO:0007669"/>
    <property type="project" value="UniProtKB-UniRule"/>
</dbReference>
<keyword evidence="3 7" id="KW-0547">Nucleotide-binding</keyword>
<feature type="binding site" evidence="7">
    <location>
        <begin position="255"/>
        <end position="259"/>
    </location>
    <ligand>
        <name>ATP</name>
        <dbReference type="ChEBI" id="CHEBI:30616"/>
    </ligand>
</feature>
<dbReference type="PANTHER" id="PTHR11547:SF38">
    <property type="entry name" value="ARGININE KINASE 1-RELATED"/>
    <property type="match status" value="1"/>
</dbReference>
<evidence type="ECO:0000313" key="12">
    <source>
        <dbReference type="EMBL" id="TNV74528.1"/>
    </source>
</evidence>
<dbReference type="InterPro" id="IPR022414">
    <property type="entry name" value="ATP-guanido_PTrfase_cat"/>
</dbReference>
<evidence type="ECO:0000256" key="8">
    <source>
        <dbReference type="RuleBase" id="RU000505"/>
    </source>
</evidence>
<dbReference type="InterPro" id="IPR036802">
    <property type="entry name" value="ATP-guanido_PTrfase_N_sf"/>
</dbReference>
<keyword evidence="2 7" id="KW-0808">Transferase</keyword>
<dbReference type="FunFam" id="1.10.135.10:FF:000003">
    <property type="entry name" value="Three-domain arginine kinase"/>
    <property type="match status" value="2"/>
</dbReference>
<evidence type="ECO:0000259" key="10">
    <source>
        <dbReference type="PROSITE" id="PS51509"/>
    </source>
</evidence>
<dbReference type="Pfam" id="PF02807">
    <property type="entry name" value="ATP-gua_PtransN"/>
    <property type="match status" value="2"/>
</dbReference>
<gene>
    <name evidence="12" type="ORF">FGO68_gene267</name>
</gene>
<dbReference type="InterPro" id="IPR022415">
    <property type="entry name" value="ATP-guanido_PTrfase_AS"/>
</dbReference>
<feature type="region of interest" description="Disordered" evidence="9">
    <location>
        <begin position="1"/>
        <end position="101"/>
    </location>
</feature>
<proteinExistence type="inferred from homology"/>
<dbReference type="GO" id="GO:0004054">
    <property type="term" value="F:arginine kinase activity"/>
    <property type="evidence" value="ECO:0007669"/>
    <property type="project" value="UniProtKB-ARBA"/>
</dbReference>
<protein>
    <recommendedName>
        <fullName evidence="14">Arginine kinase</fullName>
    </recommendedName>
</protein>
<feature type="region of interest" description="Disordered" evidence="9">
    <location>
        <begin position="494"/>
        <end position="551"/>
    </location>
</feature>
<organism evidence="12 13">
    <name type="scientific">Halteria grandinella</name>
    <dbReference type="NCBI Taxonomy" id="5974"/>
    <lineage>
        <taxon>Eukaryota</taxon>
        <taxon>Sar</taxon>
        <taxon>Alveolata</taxon>
        <taxon>Ciliophora</taxon>
        <taxon>Intramacronucleata</taxon>
        <taxon>Spirotrichea</taxon>
        <taxon>Stichotrichia</taxon>
        <taxon>Sporadotrichida</taxon>
        <taxon>Halteriidae</taxon>
        <taxon>Halteria</taxon>
    </lineage>
</organism>
<evidence type="ECO:0000256" key="3">
    <source>
        <dbReference type="ARBA" id="ARBA00022741"/>
    </source>
</evidence>
<feature type="domain" description="Phosphagen kinase N-terminal" evidence="10">
    <location>
        <begin position="138"/>
        <end position="224"/>
    </location>
</feature>
<evidence type="ECO:0000256" key="4">
    <source>
        <dbReference type="ARBA" id="ARBA00022777"/>
    </source>
</evidence>
<feature type="binding site" evidence="7">
    <location>
        <begin position="866"/>
        <end position="871"/>
    </location>
    <ligand>
        <name>ATP</name>
        <dbReference type="ChEBI" id="CHEBI:30616"/>
    </ligand>
</feature>
<dbReference type="GO" id="GO:0005615">
    <property type="term" value="C:extracellular space"/>
    <property type="evidence" value="ECO:0007669"/>
    <property type="project" value="TreeGrafter"/>
</dbReference>
<dbReference type="PROSITE" id="PS51510">
    <property type="entry name" value="PHOSPHAGEN_KINASE_C"/>
    <property type="match status" value="2"/>
</dbReference>
<reference evidence="12" key="1">
    <citation type="submission" date="2019-06" db="EMBL/GenBank/DDBJ databases">
        <authorList>
            <person name="Zheng W."/>
        </authorList>
    </citation>
    <scope>NUCLEOTIDE SEQUENCE</scope>
    <source>
        <strain evidence="12">QDHG01</strain>
    </source>
</reference>
<dbReference type="InterPro" id="IPR014746">
    <property type="entry name" value="Gln_synth/guanido_kin_cat_dom"/>
</dbReference>
<dbReference type="InterPro" id="IPR022413">
    <property type="entry name" value="ATP-guanido_PTrfase_N"/>
</dbReference>
<evidence type="ECO:0000256" key="7">
    <source>
        <dbReference type="PROSITE-ProRule" id="PRU00843"/>
    </source>
</evidence>
<evidence type="ECO:0000256" key="5">
    <source>
        <dbReference type="ARBA" id="ARBA00022840"/>
    </source>
</evidence>
<comment type="caution">
    <text evidence="12">The sequence shown here is derived from an EMBL/GenBank/DDBJ whole genome shotgun (WGS) entry which is preliminary data.</text>
</comment>
<feature type="binding site" evidence="7">
    <location>
        <position position="742"/>
    </location>
    <ligand>
        <name>ATP</name>
        <dbReference type="ChEBI" id="CHEBI:30616"/>
    </ligand>
</feature>
<feature type="binding site" evidence="7">
    <location>
        <begin position="442"/>
        <end position="447"/>
    </location>
    <ligand>
        <name>ATP</name>
        <dbReference type="ChEBI" id="CHEBI:30616"/>
    </ligand>
</feature>
<feature type="binding site" evidence="7">
    <location>
        <position position="786"/>
    </location>
    <ligand>
        <name>ATP</name>
        <dbReference type="ChEBI" id="CHEBI:30616"/>
    </ligand>
</feature>
<evidence type="ECO:0000256" key="6">
    <source>
        <dbReference type="PROSITE-ProRule" id="PRU00842"/>
    </source>
</evidence>
<feature type="compositionally biased region" description="Basic and acidic residues" evidence="9">
    <location>
        <begin position="50"/>
        <end position="101"/>
    </location>
</feature>
<feature type="binding site" evidence="7">
    <location>
        <position position="318"/>
    </location>
    <ligand>
        <name>ATP</name>
        <dbReference type="ChEBI" id="CHEBI:30616"/>
    </ligand>
</feature>
<evidence type="ECO:0000259" key="11">
    <source>
        <dbReference type="PROSITE" id="PS51510"/>
    </source>
</evidence>
<feature type="binding site" evidence="7">
    <location>
        <begin position="837"/>
        <end position="841"/>
    </location>
    <ligand>
        <name>ATP</name>
        <dbReference type="ChEBI" id="CHEBI:30616"/>
    </ligand>
</feature>
<evidence type="ECO:0008006" key="14">
    <source>
        <dbReference type="Google" id="ProtNLM"/>
    </source>
</evidence>
<dbReference type="GO" id="GO:0004111">
    <property type="term" value="F:creatine kinase activity"/>
    <property type="evidence" value="ECO:0007669"/>
    <property type="project" value="InterPro"/>
</dbReference>
<dbReference type="AlphaFoldDB" id="A0A8J8NGB6"/>
<dbReference type="SUPFAM" id="SSF55931">
    <property type="entry name" value="Glutamine synthetase/guanido kinase"/>
    <property type="match status" value="2"/>
</dbReference>
<dbReference type="Gene3D" id="1.10.135.10">
    <property type="entry name" value="ATP:guanido phosphotransferase, N-terminal domain"/>
    <property type="match status" value="2"/>
</dbReference>
<keyword evidence="13" id="KW-1185">Reference proteome</keyword>
<keyword evidence="5 7" id="KW-0067">ATP-binding</keyword>
<dbReference type="PROSITE" id="PS51509">
    <property type="entry name" value="PHOSPHAGEN_KINASE_N"/>
    <property type="match status" value="2"/>
</dbReference>
<dbReference type="EMBL" id="RRYP01016887">
    <property type="protein sequence ID" value="TNV74528.1"/>
    <property type="molecule type" value="Genomic_DNA"/>
</dbReference>
<dbReference type="PROSITE" id="PS00112">
    <property type="entry name" value="PHOSPHAGEN_KINASE"/>
    <property type="match status" value="2"/>
</dbReference>
<evidence type="ECO:0000256" key="1">
    <source>
        <dbReference type="ARBA" id="ARBA00006798"/>
    </source>
</evidence>
<feature type="domain" description="Phosphagen kinase C-terminal" evidence="11">
    <location>
        <begin position="676"/>
        <end position="913"/>
    </location>
</feature>
<feature type="binding site" evidence="7">
    <location>
        <position position="362"/>
    </location>
    <ligand>
        <name>ATP</name>
        <dbReference type="ChEBI" id="CHEBI:30616"/>
    </ligand>
</feature>
<comment type="similarity">
    <text evidence="1 6 8">Belongs to the ATP:guanido phosphotransferase family.</text>
</comment>
<feature type="domain" description="Phosphagen kinase N-terminal" evidence="10">
    <location>
        <begin position="565"/>
        <end position="648"/>
    </location>
</feature>
<feature type="region of interest" description="Disordered" evidence="9">
    <location>
        <begin position="109"/>
        <end position="128"/>
    </location>
</feature>
<feature type="compositionally biased region" description="Basic and acidic residues" evidence="9">
    <location>
        <begin position="1"/>
        <end position="41"/>
    </location>
</feature>
<dbReference type="Pfam" id="PF00217">
    <property type="entry name" value="ATP-gua_Ptrans"/>
    <property type="match status" value="2"/>
</dbReference>
<dbReference type="Proteomes" id="UP000785679">
    <property type="component" value="Unassembled WGS sequence"/>
</dbReference>
<keyword evidence="4 7" id="KW-0418">Kinase</keyword>
<dbReference type="FunFam" id="3.30.590.10:FF:000006">
    <property type="entry name" value="Arginine kinase 1"/>
    <property type="match status" value="2"/>
</dbReference>
<dbReference type="OrthoDB" id="430219at2759"/>
<feature type="compositionally biased region" description="Basic and acidic residues" evidence="9">
    <location>
        <begin position="504"/>
        <end position="551"/>
    </location>
</feature>
<feature type="binding site" evidence="7">
    <location>
        <begin position="413"/>
        <end position="417"/>
    </location>
    <ligand>
        <name>ATP</name>
        <dbReference type="ChEBI" id="CHEBI:30616"/>
    </ligand>
</feature>
<dbReference type="PANTHER" id="PTHR11547">
    <property type="entry name" value="ARGININE OR CREATINE KINASE"/>
    <property type="match status" value="1"/>
</dbReference>
<accession>A0A8J8NGB6</accession>
<dbReference type="InterPro" id="IPR000749">
    <property type="entry name" value="ATP-guanido_PTrfase"/>
</dbReference>
<dbReference type="GO" id="GO:0046314">
    <property type="term" value="P:phosphocreatine biosynthetic process"/>
    <property type="evidence" value="ECO:0007669"/>
    <property type="project" value="InterPro"/>
</dbReference>
<feature type="domain" description="Phosphagen kinase C-terminal" evidence="11">
    <location>
        <begin position="252"/>
        <end position="489"/>
    </location>
</feature>
<evidence type="ECO:0000256" key="2">
    <source>
        <dbReference type="ARBA" id="ARBA00022679"/>
    </source>
</evidence>
<sequence length="913" mass="103032">MKKAAVEKAAQEKAAQEKTLHDQEEAAKKKAAEEAKKKADEDAAAAAAKKHADEEAAKKKKDQEEAEAKKKAEEEAAAKKLAQEEEAKKHATHSEVQIKPDPKFLDGEQAKQDTVQHHQQAAEEAHEIEPEHDIKVGSHLAKPEELLGFPLFPEGTKSLLKKHLTKEVWDALKNTKDKHGFTFKQAIFSGCKNTDSGIGVYAGSHDSYTAFDALFSKIIEQYHGHKKEDVHHSDMDYTKLNCPPFTEKEAKRIKSTRIRVGRNLKDYPLGPGLSKEQRKEIESKVVTALSSFSGELAGKYYSLSSLSETERKQLIDDHFLFKEGDRFLEACGLNREWPDARGIFHNNEKSFLVWVNEEDQLRIISMQQGPDIGAVFTRLSKACAHIETVASFAHDKHLGYITSCPTNLGTALRASVHIHLPNLGQSKAEFQAIADQYHVQIRGAHREHTETNDHVYDISNTRRLGRSEVDLVQDMYNGVKAMIQKEFEIKPKKEKPQVAAPVEESNKEEIPHQEVKIEEKKEEKPAEQLKQIEHKAQSDKVDHKEAPHDHEVQKHESLVVGSHLKQATDLVSFPTFPAGTKSLLSKYLTPEIWAKLHDDKDKHGYTFKQAIFSGCQNTDSGIGVYAGSHDSYTVFADLFDKIIEKYHGHQKGAKHVSDMDYSKLQCPPFQENEAAFIKSTRIRVGRNLADYPLGPGLTKEQRKEVEQKVVAAVNSFEGELAGKYYALTSLTEEERKQLIEDHFLFKEGDRFLEACGLNREWPDARGIFHNNEKSFLVWVNEEDQLRIISMQQGADIGAVFTRLSKACTHIETVAKFAHDEHLGYITSCPTNLGTALRASVHIHLPKLGALKEEFQAIADKFHVQIRGIHGEHTETDDHVYDISNKRRLGFSEVSLIQDMYNGVKAMIEKELTL</sequence>